<dbReference type="STRING" id="1231623.Tasa_046_018"/>
<dbReference type="RefSeq" id="WP_199484119.1">
    <property type="nucleotide sequence ID" value="NZ_BALE01000046.1"/>
</dbReference>
<comment type="caution">
    <text evidence="2">The sequence shown here is derived from an EMBL/GenBank/DDBJ whole genome shotgun (WGS) entry which is preliminary data.</text>
</comment>
<dbReference type="AlphaFoldDB" id="A0A0D6MPI0"/>
<dbReference type="PANTHER" id="PTHR30441:SF4">
    <property type="entry name" value="PROTEIN ASMA"/>
    <property type="match status" value="1"/>
</dbReference>
<proteinExistence type="predicted"/>
<name>A0A0D6MPI0_9PROT</name>
<reference evidence="2 3" key="1">
    <citation type="submission" date="2012-10" db="EMBL/GenBank/DDBJ databases">
        <title>Genome sequencing of Tanticharoenia sakaeratensis NBRC 103193.</title>
        <authorList>
            <person name="Azuma Y."/>
            <person name="Hadano H."/>
            <person name="Hirakawa H."/>
            <person name="Matsushita K."/>
        </authorList>
    </citation>
    <scope>NUCLEOTIDE SEQUENCE [LARGE SCALE GENOMIC DNA]</scope>
    <source>
        <strain evidence="2 3">NBRC 103193</strain>
    </source>
</reference>
<keyword evidence="3" id="KW-1185">Reference proteome</keyword>
<organism evidence="2 3">
    <name type="scientific">Tanticharoenia sakaeratensis NBRC 103193</name>
    <dbReference type="NCBI Taxonomy" id="1231623"/>
    <lineage>
        <taxon>Bacteria</taxon>
        <taxon>Pseudomonadati</taxon>
        <taxon>Pseudomonadota</taxon>
        <taxon>Alphaproteobacteria</taxon>
        <taxon>Acetobacterales</taxon>
        <taxon>Acetobacteraceae</taxon>
        <taxon>Tanticharoenia</taxon>
    </lineage>
</organism>
<gene>
    <name evidence="2" type="ORF">Tasa_046_018</name>
</gene>
<feature type="region of interest" description="Disordered" evidence="1">
    <location>
        <begin position="103"/>
        <end position="125"/>
    </location>
</feature>
<evidence type="ECO:0000313" key="2">
    <source>
        <dbReference type="EMBL" id="GAN55336.1"/>
    </source>
</evidence>
<dbReference type="GO" id="GO:0005886">
    <property type="term" value="C:plasma membrane"/>
    <property type="evidence" value="ECO:0007669"/>
    <property type="project" value="TreeGrafter"/>
</dbReference>
<dbReference type="InterPro" id="IPR052894">
    <property type="entry name" value="AsmA-related"/>
</dbReference>
<dbReference type="Proteomes" id="UP000032679">
    <property type="component" value="Unassembled WGS sequence"/>
</dbReference>
<dbReference type="EMBL" id="BALE01000046">
    <property type="protein sequence ID" value="GAN55336.1"/>
    <property type="molecule type" value="Genomic_DNA"/>
</dbReference>
<protein>
    <submittedName>
        <fullName evidence="2">Uncharacterized protein</fullName>
    </submittedName>
</protein>
<dbReference type="GO" id="GO:0090313">
    <property type="term" value="P:regulation of protein targeting to membrane"/>
    <property type="evidence" value="ECO:0007669"/>
    <property type="project" value="TreeGrafter"/>
</dbReference>
<evidence type="ECO:0000313" key="3">
    <source>
        <dbReference type="Proteomes" id="UP000032679"/>
    </source>
</evidence>
<sequence>MAVCGGGLLALSHANLAGIATTKLTRATQRDVHIGAVHVSPGRWLTLDVNDLSIANIPGGRRPQMMTLGHLHARIRLTSLLHGPVETRDLVVTDFSGLFERTSDRTPNWRFGPPSQPGPDKPAPADTGWFPGMRDATIKGSDVTYCSANGHCYRVGLDEVALKARDDTAPLEITIAGSYNQVPVALTAHTGPIAVLRDAGKPYPATVHATSGDLTLDFDGTLTDLVDFDGVDGRFSLRTATAAPLMALAGETADTFAVSLSLNGQFIHKGDLWSVTQGKGNLGDNPIESANLTFTEGKSGSPDRLGGDMGFAKLDLNDLLPTSKGDPKPKRHIDLPVIAPSSPDPLLDLRLSARSLHYNELEFSSAAIALKQQPGRIDISSLQLGWLGATLRASGAIENRQGGSRIRAAIDVTGADIDRFRRQAGLAPVPVSGALSFRVRANADKVHTLNEASRKADVDAVVGMNSGVISQKVIDIASMNVGLLFRKASGTTPVTCLLGALVMRHGDGTVVPLRIYTSKGSIVGEAMFDLDRRWFELAFQSRTPGLLALDIPIRVSGPFDNPSIGLAGWSARGRALLKAARTANALPAGLEDFSAGKACL</sequence>
<dbReference type="PANTHER" id="PTHR30441">
    <property type="entry name" value="DUF748 DOMAIN-CONTAINING PROTEIN"/>
    <property type="match status" value="1"/>
</dbReference>
<evidence type="ECO:0000256" key="1">
    <source>
        <dbReference type="SAM" id="MobiDB-lite"/>
    </source>
</evidence>
<accession>A0A0D6MPI0</accession>